<dbReference type="AlphaFoldDB" id="A0A6A4SRU0"/>
<gene>
    <name evidence="1" type="ORF">F2P81_012596</name>
</gene>
<proteinExistence type="predicted"/>
<evidence type="ECO:0000313" key="2">
    <source>
        <dbReference type="Proteomes" id="UP000438429"/>
    </source>
</evidence>
<name>A0A6A4SRU0_SCOMX</name>
<reference evidence="1 2" key="1">
    <citation type="submission" date="2019-06" db="EMBL/GenBank/DDBJ databases">
        <title>Draft genomes of female and male turbot (Scophthalmus maximus).</title>
        <authorList>
            <person name="Xu H."/>
            <person name="Xu X.-W."/>
            <person name="Shao C."/>
            <person name="Chen S."/>
        </authorList>
    </citation>
    <scope>NUCLEOTIDE SEQUENCE [LARGE SCALE GENOMIC DNA]</scope>
    <source>
        <strain evidence="1">Ysfricsl-2016a</strain>
        <tissue evidence="1">Blood</tissue>
    </source>
</reference>
<sequence length="85" mass="9480">MQFGVGANSVPVVVQRCQWILWRLLQLLFPLASSPLQSHSFATCVLHIKSDLSLVVNASIQKRQLFQHLAAADTTPQFLMPYSSV</sequence>
<dbReference type="EMBL" id="VEVO01000011">
    <property type="protein sequence ID" value="KAF0034838.1"/>
    <property type="molecule type" value="Genomic_DNA"/>
</dbReference>
<dbReference type="Proteomes" id="UP000438429">
    <property type="component" value="Unassembled WGS sequence"/>
</dbReference>
<comment type="caution">
    <text evidence="1">The sequence shown here is derived from an EMBL/GenBank/DDBJ whole genome shotgun (WGS) entry which is preliminary data.</text>
</comment>
<organism evidence="1 2">
    <name type="scientific">Scophthalmus maximus</name>
    <name type="common">Turbot</name>
    <name type="synonym">Psetta maxima</name>
    <dbReference type="NCBI Taxonomy" id="52904"/>
    <lineage>
        <taxon>Eukaryota</taxon>
        <taxon>Metazoa</taxon>
        <taxon>Chordata</taxon>
        <taxon>Craniata</taxon>
        <taxon>Vertebrata</taxon>
        <taxon>Euteleostomi</taxon>
        <taxon>Actinopterygii</taxon>
        <taxon>Neopterygii</taxon>
        <taxon>Teleostei</taxon>
        <taxon>Neoteleostei</taxon>
        <taxon>Acanthomorphata</taxon>
        <taxon>Carangaria</taxon>
        <taxon>Pleuronectiformes</taxon>
        <taxon>Pleuronectoidei</taxon>
        <taxon>Scophthalmidae</taxon>
        <taxon>Scophthalmus</taxon>
    </lineage>
</organism>
<evidence type="ECO:0000313" key="1">
    <source>
        <dbReference type="EMBL" id="KAF0034838.1"/>
    </source>
</evidence>
<accession>A0A6A4SRU0</accession>
<protein>
    <submittedName>
        <fullName evidence="1">Uncharacterized protein</fullName>
    </submittedName>
</protein>